<proteinExistence type="predicted"/>
<evidence type="ECO:0000313" key="2">
    <source>
        <dbReference type="EMBL" id="KAF8786620.1"/>
    </source>
</evidence>
<feature type="signal peptide" evidence="1">
    <location>
        <begin position="1"/>
        <end position="21"/>
    </location>
</feature>
<evidence type="ECO:0000313" key="3">
    <source>
        <dbReference type="Proteomes" id="UP000807504"/>
    </source>
</evidence>
<reference evidence="2" key="2">
    <citation type="submission" date="2020-06" db="EMBL/GenBank/DDBJ databases">
        <authorList>
            <person name="Sheffer M."/>
        </authorList>
    </citation>
    <scope>NUCLEOTIDE SEQUENCE</scope>
</reference>
<gene>
    <name evidence="2" type="ORF">HNY73_008309</name>
</gene>
<name>A0A8T0FB85_ARGBR</name>
<comment type="caution">
    <text evidence="2">The sequence shown here is derived from an EMBL/GenBank/DDBJ whole genome shotgun (WGS) entry which is preliminary data.</text>
</comment>
<keyword evidence="1" id="KW-0732">Signal</keyword>
<dbReference type="EMBL" id="JABXBU010000015">
    <property type="protein sequence ID" value="KAF8786620.1"/>
    <property type="molecule type" value="Genomic_DNA"/>
</dbReference>
<evidence type="ECO:0000256" key="1">
    <source>
        <dbReference type="SAM" id="SignalP"/>
    </source>
</evidence>
<feature type="chain" id="PRO_5035746085" evidence="1">
    <location>
        <begin position="22"/>
        <end position="76"/>
    </location>
</feature>
<sequence>MNLTYGMVMCFVASCLEYGDAAPQYGMPMGGMPMGSGMPMAGGMPMGQGMPMGGVPMNTFPGSQYVPPYPGQQYGK</sequence>
<dbReference type="Proteomes" id="UP000807504">
    <property type="component" value="Unassembled WGS sequence"/>
</dbReference>
<reference evidence="2" key="1">
    <citation type="journal article" date="2020" name="bioRxiv">
        <title>Chromosome-level reference genome of the European wasp spider Argiope bruennichi: a resource for studies on range expansion and evolutionary adaptation.</title>
        <authorList>
            <person name="Sheffer M.M."/>
            <person name="Hoppe A."/>
            <person name="Krehenwinkel H."/>
            <person name="Uhl G."/>
            <person name="Kuss A.W."/>
            <person name="Jensen L."/>
            <person name="Jensen C."/>
            <person name="Gillespie R.G."/>
            <person name="Hoff K.J."/>
            <person name="Prost S."/>
        </authorList>
    </citation>
    <scope>NUCLEOTIDE SEQUENCE</scope>
</reference>
<accession>A0A8T0FB85</accession>
<protein>
    <submittedName>
        <fullName evidence="2">Uncharacterized protein</fullName>
    </submittedName>
</protein>
<keyword evidence="3" id="KW-1185">Reference proteome</keyword>
<organism evidence="2 3">
    <name type="scientific">Argiope bruennichi</name>
    <name type="common">Wasp spider</name>
    <name type="synonym">Aranea bruennichi</name>
    <dbReference type="NCBI Taxonomy" id="94029"/>
    <lineage>
        <taxon>Eukaryota</taxon>
        <taxon>Metazoa</taxon>
        <taxon>Ecdysozoa</taxon>
        <taxon>Arthropoda</taxon>
        <taxon>Chelicerata</taxon>
        <taxon>Arachnida</taxon>
        <taxon>Araneae</taxon>
        <taxon>Araneomorphae</taxon>
        <taxon>Entelegynae</taxon>
        <taxon>Araneoidea</taxon>
        <taxon>Araneidae</taxon>
        <taxon>Argiope</taxon>
    </lineage>
</organism>
<dbReference type="AlphaFoldDB" id="A0A8T0FB85"/>